<keyword evidence="5" id="KW-0378">Hydrolase</keyword>
<dbReference type="InterPro" id="IPR044925">
    <property type="entry name" value="His-Me_finger_sf"/>
</dbReference>
<dbReference type="CDD" id="cd00085">
    <property type="entry name" value="HNHc"/>
    <property type="match status" value="1"/>
</dbReference>
<dbReference type="InterPro" id="IPR003615">
    <property type="entry name" value="HNH_nuc"/>
</dbReference>
<evidence type="ECO:0000313" key="8">
    <source>
        <dbReference type="EMBL" id="AXC72480.1"/>
    </source>
</evidence>
<evidence type="ECO:0000256" key="6">
    <source>
        <dbReference type="ARBA" id="ARBA00023022"/>
    </source>
</evidence>
<dbReference type="GO" id="GO:0031640">
    <property type="term" value="P:killing of cells of another organism"/>
    <property type="evidence" value="ECO:0007669"/>
    <property type="project" value="UniProtKB-KW"/>
</dbReference>
<evidence type="ECO:0000256" key="7">
    <source>
        <dbReference type="ARBA" id="ARBA00023048"/>
    </source>
</evidence>
<evidence type="ECO:0000256" key="5">
    <source>
        <dbReference type="ARBA" id="ARBA00022801"/>
    </source>
</evidence>
<evidence type="ECO:0000256" key="4">
    <source>
        <dbReference type="ARBA" id="ARBA00022759"/>
    </source>
</evidence>
<name>A0A7U6BES3_SALDZ</name>
<keyword evidence="6" id="KW-0044">Antibiotic</keyword>
<sequence length="65" mass="7479">MNKDRIEDGLAPWVPKEGQYIGPNSIVKKFAIHHVVPIKDGGGVYDMDNLRIVTPKLHDEIHYRR</sequence>
<comment type="similarity">
    <text evidence="1">Belongs to the colicin/pyosin nuclease family.</text>
</comment>
<dbReference type="AlphaFoldDB" id="A0A7U6BES3"/>
<protein>
    <submittedName>
        <fullName evidence="8">HNH endonuclease</fullName>
    </submittedName>
</protein>
<proteinExistence type="inferred from homology"/>
<gene>
    <name evidence="8" type="ORF">DOE59_13380</name>
</gene>
<evidence type="ECO:0000256" key="1">
    <source>
        <dbReference type="ARBA" id="ARBA00006811"/>
    </source>
</evidence>
<dbReference type="GO" id="GO:0016787">
    <property type="term" value="F:hydrolase activity"/>
    <property type="evidence" value="ECO:0007669"/>
    <property type="project" value="UniProtKB-KW"/>
</dbReference>
<keyword evidence="2" id="KW-0929">Antimicrobial</keyword>
<organism evidence="8 9">
    <name type="scientific">Salmonella enterica subsp. diarizonae serovar 48:i:z</name>
    <dbReference type="NCBI Taxonomy" id="1192842"/>
    <lineage>
        <taxon>Bacteria</taxon>
        <taxon>Pseudomonadati</taxon>
        <taxon>Pseudomonadota</taxon>
        <taxon>Gammaproteobacteria</taxon>
        <taxon>Enterobacterales</taxon>
        <taxon>Enterobacteriaceae</taxon>
        <taxon>Salmonella</taxon>
    </lineage>
</organism>
<dbReference type="Proteomes" id="UP000252003">
    <property type="component" value="Chromosome"/>
</dbReference>
<evidence type="ECO:0000256" key="3">
    <source>
        <dbReference type="ARBA" id="ARBA00022722"/>
    </source>
</evidence>
<dbReference type="GO" id="GO:0042742">
    <property type="term" value="P:defense response to bacterium"/>
    <property type="evidence" value="ECO:0007669"/>
    <property type="project" value="UniProtKB-KW"/>
</dbReference>
<evidence type="ECO:0000313" key="9">
    <source>
        <dbReference type="Proteomes" id="UP000252003"/>
    </source>
</evidence>
<dbReference type="SUPFAM" id="SSF54060">
    <property type="entry name" value="His-Me finger endonucleases"/>
    <property type="match status" value="1"/>
</dbReference>
<dbReference type="Pfam" id="PF21431">
    <property type="entry name" value="Col-Pyo_DNase"/>
    <property type="match status" value="1"/>
</dbReference>
<keyword evidence="7" id="KW-0078">Bacteriocin</keyword>
<reference evidence="8 9" key="1">
    <citation type="submission" date="2018-06" db="EMBL/GenBank/DDBJ databases">
        <title>Salmonella Enterica genomes from various sources.</title>
        <authorList>
            <person name="Nash J.H.E."/>
            <person name="Robertson J."/>
            <person name="Bessonov K."/>
        </authorList>
    </citation>
    <scope>NUCLEOTIDE SEQUENCE [LARGE SCALE GENOMIC DNA]</scope>
    <source>
        <strain evidence="8 9">SA20121591</strain>
    </source>
</reference>
<keyword evidence="3" id="KW-0540">Nuclease</keyword>
<dbReference type="EMBL" id="CP029989">
    <property type="protein sequence ID" value="AXC72480.1"/>
    <property type="molecule type" value="Genomic_DNA"/>
</dbReference>
<dbReference type="GO" id="GO:0004519">
    <property type="term" value="F:endonuclease activity"/>
    <property type="evidence" value="ECO:0007669"/>
    <property type="project" value="UniProtKB-KW"/>
</dbReference>
<evidence type="ECO:0000256" key="2">
    <source>
        <dbReference type="ARBA" id="ARBA00022529"/>
    </source>
</evidence>
<accession>A0A7U6BES3</accession>
<dbReference type="Gene3D" id="3.90.540.10">
    <property type="entry name" value="Colicin/pyocin, DNase domain"/>
    <property type="match status" value="1"/>
</dbReference>
<keyword evidence="4 8" id="KW-0255">Endonuclease</keyword>
<dbReference type="InterPro" id="IPR037146">
    <property type="entry name" value="Colicin/pyocin_DNase_dom_sf"/>
</dbReference>